<proteinExistence type="predicted"/>
<evidence type="ECO:0000256" key="1">
    <source>
        <dbReference type="PROSITE-ProRule" id="PRU00339"/>
    </source>
</evidence>
<feature type="non-terminal residue" evidence="2">
    <location>
        <position position="1"/>
    </location>
</feature>
<dbReference type="AlphaFoldDB" id="A0A9K3GRI2"/>
<organism evidence="2 3">
    <name type="scientific">Kipferlia bialata</name>
    <dbReference type="NCBI Taxonomy" id="797122"/>
    <lineage>
        <taxon>Eukaryota</taxon>
        <taxon>Metamonada</taxon>
        <taxon>Carpediemonas-like organisms</taxon>
        <taxon>Kipferlia</taxon>
    </lineage>
</organism>
<dbReference type="SMART" id="SM00028">
    <property type="entry name" value="TPR"/>
    <property type="match status" value="2"/>
</dbReference>
<dbReference type="Proteomes" id="UP000265618">
    <property type="component" value="Unassembled WGS sequence"/>
</dbReference>
<sequence>RALELRPDFVDAINNLGNLLWERGDTKEARILYRRTVELKPGFLLGHLNLTLICRELRDYKEALRHVDVILQANPRYIMITI</sequence>
<dbReference type="InterPro" id="IPR019734">
    <property type="entry name" value="TPR_rpt"/>
</dbReference>
<feature type="repeat" description="TPR" evidence="1">
    <location>
        <begin position="10"/>
        <end position="43"/>
    </location>
</feature>
<name>A0A9K3GRI2_9EUKA</name>
<keyword evidence="1" id="KW-0802">TPR repeat</keyword>
<dbReference type="EMBL" id="BDIP01008467">
    <property type="protein sequence ID" value="GIQ91856.1"/>
    <property type="molecule type" value="Genomic_DNA"/>
</dbReference>
<evidence type="ECO:0000313" key="2">
    <source>
        <dbReference type="EMBL" id="GIQ91856.1"/>
    </source>
</evidence>
<dbReference type="Pfam" id="PF13374">
    <property type="entry name" value="TPR_10"/>
    <property type="match status" value="1"/>
</dbReference>
<keyword evidence="3" id="KW-1185">Reference proteome</keyword>
<comment type="caution">
    <text evidence="2">The sequence shown here is derived from an EMBL/GenBank/DDBJ whole genome shotgun (WGS) entry which is preliminary data.</text>
</comment>
<dbReference type="OrthoDB" id="9991317at2759"/>
<accession>A0A9K3GRI2</accession>
<protein>
    <submittedName>
        <fullName evidence="2">Uncharacterized protein</fullName>
    </submittedName>
</protein>
<evidence type="ECO:0000313" key="3">
    <source>
        <dbReference type="Proteomes" id="UP000265618"/>
    </source>
</evidence>
<dbReference type="SUPFAM" id="SSF48452">
    <property type="entry name" value="TPR-like"/>
    <property type="match status" value="1"/>
</dbReference>
<gene>
    <name evidence="2" type="ORF">KIPB_015295</name>
</gene>
<reference evidence="2 3" key="1">
    <citation type="journal article" date="2018" name="PLoS ONE">
        <title>The draft genome of Kipferlia bialata reveals reductive genome evolution in fornicate parasites.</title>
        <authorList>
            <person name="Tanifuji G."/>
            <person name="Takabayashi S."/>
            <person name="Kume K."/>
            <person name="Takagi M."/>
            <person name="Nakayama T."/>
            <person name="Kamikawa R."/>
            <person name="Inagaki Y."/>
            <person name="Hashimoto T."/>
        </authorList>
    </citation>
    <scope>NUCLEOTIDE SEQUENCE [LARGE SCALE GENOMIC DNA]</scope>
    <source>
        <strain evidence="2">NY0173</strain>
    </source>
</reference>
<dbReference type="Gene3D" id="1.25.40.10">
    <property type="entry name" value="Tetratricopeptide repeat domain"/>
    <property type="match status" value="1"/>
</dbReference>
<dbReference type="InterPro" id="IPR011990">
    <property type="entry name" value="TPR-like_helical_dom_sf"/>
</dbReference>
<dbReference type="PROSITE" id="PS50005">
    <property type="entry name" value="TPR"/>
    <property type="match status" value="1"/>
</dbReference>